<protein>
    <recommendedName>
        <fullName evidence="5">Sortase</fullName>
    </recommendedName>
</protein>
<comment type="caution">
    <text evidence="3">The sequence shown here is derived from an EMBL/GenBank/DDBJ whole genome shotgun (WGS) entry which is preliminary data.</text>
</comment>
<sequence length="179" mass="19370">MRNLSFVFLFLSAVSFLVAGFFIYERYYDPQRLAIFGPNDVVVVAEISASASAGLPMRLTLPSLGLDLPVIPASVSANHWPTTTQGVSYMVSSALPGAGNSVFYGHNWPRILGTLSQAQVGQQLTITTSDGQVQNYRIQSVEVVKSSAVDILNPSELPRITLYTCAGIFDQNRLVVVAD</sequence>
<proteinExistence type="predicted"/>
<dbReference type="AlphaFoldDB" id="A0A1F4ZYF8"/>
<organism evidence="3 4">
    <name type="scientific">Candidatus Amesbacteria bacterium RIFOXYB1_FULL_44_23</name>
    <dbReference type="NCBI Taxonomy" id="1797263"/>
    <lineage>
        <taxon>Bacteria</taxon>
        <taxon>Candidatus Amesiibacteriota</taxon>
    </lineage>
</organism>
<dbReference type="InterPro" id="IPR023365">
    <property type="entry name" value="Sortase_dom-sf"/>
</dbReference>
<evidence type="ECO:0000313" key="3">
    <source>
        <dbReference type="EMBL" id="OGD10454.1"/>
    </source>
</evidence>
<evidence type="ECO:0000313" key="4">
    <source>
        <dbReference type="Proteomes" id="UP000176424"/>
    </source>
</evidence>
<dbReference type="InterPro" id="IPR005754">
    <property type="entry name" value="Sortase"/>
</dbReference>
<keyword evidence="2" id="KW-1133">Transmembrane helix</keyword>
<evidence type="ECO:0008006" key="5">
    <source>
        <dbReference type="Google" id="ProtNLM"/>
    </source>
</evidence>
<evidence type="ECO:0000256" key="2">
    <source>
        <dbReference type="SAM" id="Phobius"/>
    </source>
</evidence>
<reference evidence="3 4" key="1">
    <citation type="journal article" date="2016" name="Nat. Commun.">
        <title>Thousands of microbial genomes shed light on interconnected biogeochemical processes in an aquifer system.</title>
        <authorList>
            <person name="Anantharaman K."/>
            <person name="Brown C.T."/>
            <person name="Hug L.A."/>
            <person name="Sharon I."/>
            <person name="Castelle C.J."/>
            <person name="Probst A.J."/>
            <person name="Thomas B.C."/>
            <person name="Singh A."/>
            <person name="Wilkins M.J."/>
            <person name="Karaoz U."/>
            <person name="Brodie E.L."/>
            <person name="Williams K.H."/>
            <person name="Hubbard S.S."/>
            <person name="Banfield J.F."/>
        </authorList>
    </citation>
    <scope>NUCLEOTIDE SEQUENCE [LARGE SCALE GENOMIC DNA]</scope>
</reference>
<dbReference type="SUPFAM" id="SSF63817">
    <property type="entry name" value="Sortase"/>
    <property type="match status" value="1"/>
</dbReference>
<dbReference type="Pfam" id="PF04203">
    <property type="entry name" value="Sortase"/>
    <property type="match status" value="1"/>
</dbReference>
<name>A0A1F4ZYF8_9BACT</name>
<dbReference type="STRING" id="1797263.A2397_02480"/>
<keyword evidence="2" id="KW-0812">Transmembrane</keyword>
<dbReference type="Gene3D" id="2.40.260.10">
    <property type="entry name" value="Sortase"/>
    <property type="match status" value="1"/>
</dbReference>
<dbReference type="EMBL" id="MEXR01000006">
    <property type="protein sequence ID" value="OGD10454.1"/>
    <property type="molecule type" value="Genomic_DNA"/>
</dbReference>
<keyword evidence="1" id="KW-0378">Hydrolase</keyword>
<dbReference type="GO" id="GO:0016787">
    <property type="term" value="F:hydrolase activity"/>
    <property type="evidence" value="ECO:0007669"/>
    <property type="project" value="UniProtKB-KW"/>
</dbReference>
<accession>A0A1F4ZYF8</accession>
<keyword evidence="2" id="KW-0472">Membrane</keyword>
<gene>
    <name evidence="3" type="ORF">A2397_02480</name>
</gene>
<feature type="transmembrane region" description="Helical" evidence="2">
    <location>
        <begin position="6"/>
        <end position="24"/>
    </location>
</feature>
<dbReference type="Proteomes" id="UP000176424">
    <property type="component" value="Unassembled WGS sequence"/>
</dbReference>
<evidence type="ECO:0000256" key="1">
    <source>
        <dbReference type="ARBA" id="ARBA00022801"/>
    </source>
</evidence>